<keyword evidence="10" id="KW-1185">Reference proteome</keyword>
<organism evidence="9 10">
    <name type="scientific">Corynebacterium falsenii</name>
    <dbReference type="NCBI Taxonomy" id="108486"/>
    <lineage>
        <taxon>Bacteria</taxon>
        <taxon>Bacillati</taxon>
        <taxon>Actinomycetota</taxon>
        <taxon>Actinomycetes</taxon>
        <taxon>Mycobacteriales</taxon>
        <taxon>Corynebacteriaceae</taxon>
        <taxon>Corynebacterium</taxon>
    </lineage>
</organism>
<feature type="transmembrane region" description="Helical" evidence="7">
    <location>
        <begin position="116"/>
        <end position="142"/>
    </location>
</feature>
<dbReference type="OrthoDB" id="9777044at2"/>
<evidence type="ECO:0000256" key="8">
    <source>
        <dbReference type="SAM" id="MobiDB-lite"/>
    </source>
</evidence>
<evidence type="ECO:0000256" key="4">
    <source>
        <dbReference type="ARBA" id="ARBA00022989"/>
    </source>
</evidence>
<evidence type="ECO:0000256" key="5">
    <source>
        <dbReference type="ARBA" id="ARBA00023010"/>
    </source>
</evidence>
<feature type="transmembrane region" description="Helical" evidence="7">
    <location>
        <begin position="202"/>
        <end position="218"/>
    </location>
</feature>
<name>A0A418Q8H1_9CORY</name>
<reference evidence="9 10" key="1">
    <citation type="submission" date="2018-09" db="EMBL/GenBank/DDBJ databases">
        <title>Optimization and identification of Corynebacterium falsenii FN1-14 from fish paste.</title>
        <authorList>
            <person name="Daroonpunt R."/>
            <person name="Tanasupawat S."/>
        </authorList>
    </citation>
    <scope>NUCLEOTIDE SEQUENCE [LARGE SCALE GENOMIC DNA]</scope>
    <source>
        <strain evidence="9 10">FN1-14</strain>
    </source>
</reference>
<dbReference type="Pfam" id="PF00902">
    <property type="entry name" value="TatC"/>
    <property type="match status" value="1"/>
</dbReference>
<evidence type="ECO:0000256" key="1">
    <source>
        <dbReference type="ARBA" id="ARBA00004141"/>
    </source>
</evidence>
<feature type="transmembrane region" description="Helical" evidence="7">
    <location>
        <begin position="12"/>
        <end position="32"/>
    </location>
</feature>
<keyword evidence="2 7" id="KW-0812">Transmembrane</keyword>
<sequence>MTIVEHINELRRRILIGLAAIAVGTIIGYIWYSKGVGPVPSLGEILRQPYCNLPPESRFGASDGECRLLATSPFEMFILRLKVGALAGLVFSSPVWLGQIWAYITPGLKKNERRWTAGVSTAAGILFAIGAVLAYFVLSFGLEFLMTIGDEAQIAALNGEKYFNFAMALLLIFGVSFEVPLITVLMNMAGVISYEQLKSKRRYIWAFLFLFAAFITPGQDPISMVILAIALCMLMEMATQIARVHDKRKAKQQEEWLDLDDTVGSTIDRAAPINGSGSAGTGASSAVGLAPAPIAAPESLDGVSATPAPQSSSGARPRQDGVSGTYGRRDSLDLRHGSDNDKSNGSDFFGDVL</sequence>
<dbReference type="InterPro" id="IPR019820">
    <property type="entry name" value="Sec-indep_translocase_CS"/>
</dbReference>
<dbReference type="STRING" id="1451189.CFAL_05300"/>
<evidence type="ECO:0000256" key="3">
    <source>
        <dbReference type="ARBA" id="ARBA00022927"/>
    </source>
</evidence>
<dbReference type="GO" id="GO:0043953">
    <property type="term" value="P:protein transport by the Tat complex"/>
    <property type="evidence" value="ECO:0007669"/>
    <property type="project" value="UniProtKB-UniRule"/>
</dbReference>
<dbReference type="PANTHER" id="PTHR30371">
    <property type="entry name" value="SEC-INDEPENDENT PROTEIN TRANSLOCASE PROTEIN TATC"/>
    <property type="match status" value="1"/>
</dbReference>
<dbReference type="PRINTS" id="PR01840">
    <property type="entry name" value="TATCFAMILY"/>
</dbReference>
<gene>
    <name evidence="7 9" type="primary">tatC</name>
    <name evidence="9" type="ORF">D3M95_03650</name>
</gene>
<dbReference type="NCBIfam" id="TIGR00945">
    <property type="entry name" value="tatC"/>
    <property type="match status" value="1"/>
</dbReference>
<dbReference type="RefSeq" id="WP_025402658.1">
    <property type="nucleotide sequence ID" value="NZ_CBCRUA010000005.1"/>
</dbReference>
<dbReference type="HAMAP" id="MF_00902">
    <property type="entry name" value="TatC"/>
    <property type="match status" value="1"/>
</dbReference>
<comment type="caution">
    <text evidence="9">The sequence shown here is derived from an EMBL/GenBank/DDBJ whole genome shotgun (WGS) entry which is preliminary data.</text>
</comment>
<keyword evidence="6 7" id="KW-0472">Membrane</keyword>
<accession>A0A418Q8H1</accession>
<protein>
    <recommendedName>
        <fullName evidence="7">Sec-independent protein translocase protein TatC</fullName>
    </recommendedName>
</protein>
<proteinExistence type="inferred from homology"/>
<evidence type="ECO:0000256" key="7">
    <source>
        <dbReference type="HAMAP-Rule" id="MF_00902"/>
    </source>
</evidence>
<feature type="transmembrane region" description="Helical" evidence="7">
    <location>
        <begin position="162"/>
        <end position="190"/>
    </location>
</feature>
<comment type="similarity">
    <text evidence="7">Belongs to the TatC family.</text>
</comment>
<evidence type="ECO:0000256" key="6">
    <source>
        <dbReference type="ARBA" id="ARBA00023136"/>
    </source>
</evidence>
<comment type="function">
    <text evidence="7">Part of the twin-arginine translocation (Tat) system that transports large folded proteins containing a characteristic twin-arginine motif in their signal peptide across membranes. Together with TatB, TatC is part of a receptor directly interacting with Tat signal peptides.</text>
</comment>
<keyword evidence="5 7" id="KW-0811">Translocation</keyword>
<dbReference type="EMBL" id="QXJK01000003">
    <property type="protein sequence ID" value="RIX35800.1"/>
    <property type="molecule type" value="Genomic_DNA"/>
</dbReference>
<keyword evidence="7" id="KW-1003">Cell membrane</keyword>
<dbReference type="PANTHER" id="PTHR30371:SF0">
    <property type="entry name" value="SEC-INDEPENDENT PROTEIN TRANSLOCASE PROTEIN TATC, CHLOROPLASTIC-RELATED"/>
    <property type="match status" value="1"/>
</dbReference>
<keyword evidence="3 7" id="KW-0653">Protein transport</keyword>
<dbReference type="Proteomes" id="UP000285278">
    <property type="component" value="Unassembled WGS sequence"/>
</dbReference>
<dbReference type="GO" id="GO:0065002">
    <property type="term" value="P:intracellular protein transmembrane transport"/>
    <property type="evidence" value="ECO:0007669"/>
    <property type="project" value="TreeGrafter"/>
</dbReference>
<dbReference type="GO" id="GO:0009977">
    <property type="term" value="F:proton motive force dependent protein transmembrane transporter activity"/>
    <property type="evidence" value="ECO:0007669"/>
    <property type="project" value="TreeGrafter"/>
</dbReference>
<comment type="subunit">
    <text evidence="7">The Tat system comprises two distinct complexes: a TatABC complex, containing multiple copies of TatA, TatB and TatC subunits, and a separate TatA complex, containing only TatA subunits. Substrates initially bind to the TatABC complex, which probably triggers association of the separate TatA complex to form the active translocon.</text>
</comment>
<dbReference type="PROSITE" id="PS01218">
    <property type="entry name" value="TATC"/>
    <property type="match status" value="1"/>
</dbReference>
<keyword evidence="4 7" id="KW-1133">Transmembrane helix</keyword>
<dbReference type="AlphaFoldDB" id="A0A418Q8H1"/>
<feature type="compositionally biased region" description="Basic and acidic residues" evidence="8">
    <location>
        <begin position="327"/>
        <end position="344"/>
    </location>
</feature>
<dbReference type="GO" id="GO:0033281">
    <property type="term" value="C:TAT protein transport complex"/>
    <property type="evidence" value="ECO:0007669"/>
    <property type="project" value="UniProtKB-UniRule"/>
</dbReference>
<feature type="transmembrane region" description="Helical" evidence="7">
    <location>
        <begin position="83"/>
        <end position="104"/>
    </location>
</feature>
<evidence type="ECO:0000256" key="2">
    <source>
        <dbReference type="ARBA" id="ARBA00022692"/>
    </source>
</evidence>
<comment type="subcellular location">
    <subcellularLocation>
        <location evidence="7">Cell membrane</location>
        <topology evidence="7">Multi-pass membrane protein</topology>
    </subcellularLocation>
    <subcellularLocation>
        <location evidence="1">Membrane</location>
        <topology evidence="1">Multi-pass membrane protein</topology>
    </subcellularLocation>
</comment>
<comment type="caution">
    <text evidence="7">Lacks conserved residue(s) required for the propagation of feature annotation.</text>
</comment>
<keyword evidence="7" id="KW-0813">Transport</keyword>
<feature type="region of interest" description="Disordered" evidence="8">
    <location>
        <begin position="298"/>
        <end position="353"/>
    </location>
</feature>
<dbReference type="InterPro" id="IPR002033">
    <property type="entry name" value="TatC"/>
</dbReference>
<evidence type="ECO:0000313" key="10">
    <source>
        <dbReference type="Proteomes" id="UP000285278"/>
    </source>
</evidence>
<evidence type="ECO:0000313" key="9">
    <source>
        <dbReference type="EMBL" id="RIX35800.1"/>
    </source>
</evidence>